<gene>
    <name evidence="2" type="ORF">SAMN05661044_04801</name>
</gene>
<dbReference type="AlphaFoldDB" id="A0A1H7XBU4"/>
<feature type="transmembrane region" description="Helical" evidence="1">
    <location>
        <begin position="54"/>
        <end position="77"/>
    </location>
</feature>
<accession>A0A1H7XBU4</accession>
<evidence type="ECO:0000313" key="3">
    <source>
        <dbReference type="Proteomes" id="UP000199421"/>
    </source>
</evidence>
<feature type="transmembrane region" description="Helical" evidence="1">
    <location>
        <begin position="114"/>
        <end position="137"/>
    </location>
</feature>
<sequence length="146" mass="17002">MIWQVNIIFVPAMLKEEMTIARFTTLYVLYGILLALVAWGLERLFVKQEILTDIFWISFIFLFTLTYIAYVVSYVGVKKTPQTGVFAMMGGVILKLLFALSFALIVIMKLSVNQLVFALNYFSLYFLFTLFEVMCLLRNLRHQNNK</sequence>
<evidence type="ECO:0008006" key="4">
    <source>
        <dbReference type="Google" id="ProtNLM"/>
    </source>
</evidence>
<feature type="transmembrane region" description="Helical" evidence="1">
    <location>
        <begin position="20"/>
        <end position="42"/>
    </location>
</feature>
<evidence type="ECO:0000256" key="1">
    <source>
        <dbReference type="SAM" id="Phobius"/>
    </source>
</evidence>
<keyword evidence="3" id="KW-1185">Reference proteome</keyword>
<protein>
    <recommendedName>
        <fullName evidence="4">ATP synthase I chain</fullName>
    </recommendedName>
</protein>
<name>A0A1H7XBU4_OLID1</name>
<dbReference type="EMBL" id="FOAF01000010">
    <property type="protein sequence ID" value="SEM30509.1"/>
    <property type="molecule type" value="Genomic_DNA"/>
</dbReference>
<reference evidence="3" key="1">
    <citation type="submission" date="2016-10" db="EMBL/GenBank/DDBJ databases">
        <authorList>
            <person name="Varghese N."/>
            <person name="Submissions S."/>
        </authorList>
    </citation>
    <scope>NUCLEOTIDE SEQUENCE [LARGE SCALE GENOMIC DNA]</scope>
    <source>
        <strain evidence="3">DSM 18733</strain>
    </source>
</reference>
<dbReference type="Proteomes" id="UP000199421">
    <property type="component" value="Unassembled WGS sequence"/>
</dbReference>
<feature type="transmembrane region" description="Helical" evidence="1">
    <location>
        <begin position="84"/>
        <end position="108"/>
    </location>
</feature>
<proteinExistence type="predicted"/>
<keyword evidence="1" id="KW-1133">Transmembrane helix</keyword>
<keyword evidence="1" id="KW-0472">Membrane</keyword>
<organism evidence="2 3">
    <name type="scientific">Olivibacter domesticus</name>
    <name type="common">Pseudosphingobacterium domesticum</name>
    <dbReference type="NCBI Taxonomy" id="407022"/>
    <lineage>
        <taxon>Bacteria</taxon>
        <taxon>Pseudomonadati</taxon>
        <taxon>Bacteroidota</taxon>
        <taxon>Sphingobacteriia</taxon>
        <taxon>Sphingobacteriales</taxon>
        <taxon>Sphingobacteriaceae</taxon>
        <taxon>Olivibacter</taxon>
    </lineage>
</organism>
<evidence type="ECO:0000313" key="2">
    <source>
        <dbReference type="EMBL" id="SEM30509.1"/>
    </source>
</evidence>
<keyword evidence="1" id="KW-0812">Transmembrane</keyword>
<dbReference type="STRING" id="407022.SAMN05661044_04801"/>